<proteinExistence type="predicted"/>
<name>A0ABT3PP41_9BACT</name>
<evidence type="ECO:0000256" key="1">
    <source>
        <dbReference type="SAM" id="SignalP"/>
    </source>
</evidence>
<evidence type="ECO:0000313" key="3">
    <source>
        <dbReference type="EMBL" id="MCW9707626.1"/>
    </source>
</evidence>
<keyword evidence="4" id="KW-1185">Reference proteome</keyword>
<sequence>MKYLKSVFCIFTLGLCLVLSLGFNAIAQDFEGVIHYQFDKMEQQNMDDIQYMIKNGKIRMEFGMGPQSGAMLYKPDESKMTFIMDQMKSYMSMDMTDMSQESNYDSKWDKSEVEKTGQTKEIAGHDCEIWNIANDNDEKLTMCMANDLGTFMTPGNPMAKQNAPDWAKEIIAEGFMPLEVIEQSGGNETVQMRATKIEEKSLSDELFEVPQGYRDMSGMMKQMMKQRNN</sequence>
<gene>
    <name evidence="3" type="ORF">J6I44_12235</name>
</gene>
<dbReference type="InterPro" id="IPR025524">
    <property type="entry name" value="DUF4412"/>
</dbReference>
<comment type="caution">
    <text evidence="3">The sequence shown here is derived from an EMBL/GenBank/DDBJ whole genome shotgun (WGS) entry which is preliminary data.</text>
</comment>
<dbReference type="Pfam" id="PF14371">
    <property type="entry name" value="DUF4412"/>
    <property type="match status" value="1"/>
</dbReference>
<feature type="chain" id="PRO_5045724968" evidence="1">
    <location>
        <begin position="28"/>
        <end position="229"/>
    </location>
</feature>
<protein>
    <submittedName>
        <fullName evidence="3">DUF4412 domain-containing protein</fullName>
    </submittedName>
</protein>
<feature type="signal peptide" evidence="1">
    <location>
        <begin position="1"/>
        <end position="27"/>
    </location>
</feature>
<evidence type="ECO:0000313" key="4">
    <source>
        <dbReference type="Proteomes" id="UP001207918"/>
    </source>
</evidence>
<keyword evidence="1" id="KW-0732">Signal</keyword>
<organism evidence="3 4">
    <name type="scientific">Fodinibius salsisoli</name>
    <dbReference type="NCBI Taxonomy" id="2820877"/>
    <lineage>
        <taxon>Bacteria</taxon>
        <taxon>Pseudomonadati</taxon>
        <taxon>Balneolota</taxon>
        <taxon>Balneolia</taxon>
        <taxon>Balneolales</taxon>
        <taxon>Balneolaceae</taxon>
        <taxon>Fodinibius</taxon>
    </lineage>
</organism>
<dbReference type="RefSeq" id="WP_265766414.1">
    <property type="nucleotide sequence ID" value="NZ_JAGGJA010000007.1"/>
</dbReference>
<feature type="domain" description="DUF4412" evidence="2">
    <location>
        <begin position="30"/>
        <end position="213"/>
    </location>
</feature>
<dbReference type="EMBL" id="JAGGJA010000007">
    <property type="protein sequence ID" value="MCW9707626.1"/>
    <property type="molecule type" value="Genomic_DNA"/>
</dbReference>
<reference evidence="3 4" key="1">
    <citation type="submission" date="2021-03" db="EMBL/GenBank/DDBJ databases">
        <title>Aliifodinibius sp. nov., a new bacterium isolated from saline soil.</title>
        <authorList>
            <person name="Galisteo C."/>
            <person name="De La Haba R."/>
            <person name="Sanchez-Porro C."/>
            <person name="Ventosa A."/>
        </authorList>
    </citation>
    <scope>NUCLEOTIDE SEQUENCE [LARGE SCALE GENOMIC DNA]</scope>
    <source>
        <strain evidence="3 4">1BSP15-2V2</strain>
    </source>
</reference>
<evidence type="ECO:0000259" key="2">
    <source>
        <dbReference type="Pfam" id="PF14371"/>
    </source>
</evidence>
<accession>A0ABT3PP41</accession>
<dbReference type="Proteomes" id="UP001207918">
    <property type="component" value="Unassembled WGS sequence"/>
</dbReference>